<dbReference type="SUPFAM" id="SSF110395">
    <property type="entry name" value="CutC-like"/>
    <property type="match status" value="1"/>
</dbReference>
<protein>
    <recommendedName>
        <fullName evidence="2">PF03932 family protein CutC</fullName>
    </recommendedName>
</protein>
<evidence type="ECO:0000256" key="1">
    <source>
        <dbReference type="ARBA" id="ARBA00007768"/>
    </source>
</evidence>
<accession>A0A368KMZ7</accession>
<dbReference type="Pfam" id="PF03932">
    <property type="entry name" value="CutC"/>
    <property type="match status" value="1"/>
</dbReference>
<dbReference type="AlphaFoldDB" id="A0A368KMZ7"/>
<dbReference type="InterPro" id="IPR036822">
    <property type="entry name" value="CutC-like_dom_sf"/>
</dbReference>
<dbReference type="HAMAP" id="MF_00795">
    <property type="entry name" value="CutC"/>
    <property type="match status" value="1"/>
</dbReference>
<dbReference type="Gene3D" id="3.20.20.380">
    <property type="entry name" value="Copper homeostasis (CutC) domain"/>
    <property type="match status" value="1"/>
</dbReference>
<sequence length="316" mass="34482">MGATCNKESRTAHFGARECVITFFLKPACLAWLGAARRTLRDYARIRRFRWLYCLLGLGRCCDSSSISPHIYPLLPLNARAEVLLEVCIASVEDAIAACRGGADRLELNLGIELGGLTPSIGLLEEVKRAVDLPVVAMVRPKPGGFVYSPAELRLMMRDAEMLLAAGADGIVSGALQEDGTLDREFWLSLRQLSIGRPLVFHRALDTVTDPKSLLQPLIDLGTTRVLTSGGCDTVWEGRDQIALWQQLFGNQLEILPGAGVTPDNAVPLIRAIGCNQLHGSFSRLQRSNSSGWLREQSFRQTCPQLVSAARAALNS</sequence>
<keyword evidence="2" id="KW-0963">Cytoplasm</keyword>
<gene>
    <name evidence="2" type="primary">cutC</name>
    <name evidence="3" type="ORF">DTL42_17990</name>
</gene>
<comment type="similarity">
    <text evidence="1 2">Belongs to the CutC family.</text>
</comment>
<dbReference type="PANTHER" id="PTHR12598">
    <property type="entry name" value="COPPER HOMEOSTASIS PROTEIN CUTC"/>
    <property type="match status" value="1"/>
</dbReference>
<dbReference type="EMBL" id="QPEX01000036">
    <property type="protein sequence ID" value="RCS44023.1"/>
    <property type="molecule type" value="Genomic_DNA"/>
</dbReference>
<dbReference type="GO" id="GO:0005737">
    <property type="term" value="C:cytoplasm"/>
    <property type="evidence" value="ECO:0007669"/>
    <property type="project" value="UniProtKB-SubCell"/>
</dbReference>
<evidence type="ECO:0000313" key="3">
    <source>
        <dbReference type="EMBL" id="RCS44023.1"/>
    </source>
</evidence>
<comment type="caution">
    <text evidence="2">Once thought to be involved in copper homeostasis, experiments in E.coli have shown this is not the case.</text>
</comment>
<proteinExistence type="inferred from homology"/>
<organism evidence="3 4">
    <name type="scientific">Bremerella cremea</name>
    <dbReference type="NCBI Taxonomy" id="1031537"/>
    <lineage>
        <taxon>Bacteria</taxon>
        <taxon>Pseudomonadati</taxon>
        <taxon>Planctomycetota</taxon>
        <taxon>Planctomycetia</taxon>
        <taxon>Pirellulales</taxon>
        <taxon>Pirellulaceae</taxon>
        <taxon>Bremerella</taxon>
    </lineage>
</organism>
<dbReference type="Proteomes" id="UP000253562">
    <property type="component" value="Unassembled WGS sequence"/>
</dbReference>
<evidence type="ECO:0000256" key="2">
    <source>
        <dbReference type="HAMAP-Rule" id="MF_00795"/>
    </source>
</evidence>
<dbReference type="GO" id="GO:0005507">
    <property type="term" value="F:copper ion binding"/>
    <property type="evidence" value="ECO:0007669"/>
    <property type="project" value="TreeGrafter"/>
</dbReference>
<comment type="caution">
    <text evidence="3">The sequence shown here is derived from an EMBL/GenBank/DDBJ whole genome shotgun (WGS) entry which is preliminary data.</text>
</comment>
<dbReference type="InterPro" id="IPR005627">
    <property type="entry name" value="CutC-like"/>
</dbReference>
<dbReference type="PANTHER" id="PTHR12598:SF0">
    <property type="entry name" value="COPPER HOMEOSTASIS PROTEIN CUTC HOMOLOG"/>
    <property type="match status" value="1"/>
</dbReference>
<name>A0A368KMZ7_9BACT</name>
<reference evidence="3 4" key="1">
    <citation type="submission" date="2018-07" db="EMBL/GenBank/DDBJ databases">
        <title>Comparative genomes isolates from brazilian mangrove.</title>
        <authorList>
            <person name="De Araujo J.E."/>
            <person name="Taketani R.G."/>
            <person name="Silva M.C.P."/>
            <person name="Lourenco M.V."/>
            <person name="Oliveira V.M."/>
            <person name="Andreote F.D."/>
        </authorList>
    </citation>
    <scope>NUCLEOTIDE SEQUENCE [LARGE SCALE GENOMIC DNA]</scope>
    <source>
        <strain evidence="3 4">HEX PRIS-MGV</strain>
    </source>
</reference>
<comment type="subcellular location">
    <subcellularLocation>
        <location evidence="2">Cytoplasm</location>
    </subcellularLocation>
</comment>
<evidence type="ECO:0000313" key="4">
    <source>
        <dbReference type="Proteomes" id="UP000253562"/>
    </source>
</evidence>